<feature type="domain" description="Endonuclease GajA/Old nuclease/RecF-like AAA" evidence="1">
    <location>
        <begin position="1"/>
        <end position="342"/>
    </location>
</feature>
<keyword evidence="3" id="KW-0540">Nuclease</keyword>
<dbReference type="Pfam" id="PF13175">
    <property type="entry name" value="AAA_15"/>
    <property type="match status" value="1"/>
</dbReference>
<keyword evidence="3" id="KW-0378">Hydrolase</keyword>
<dbReference type="RefSeq" id="WP_013402249.1">
    <property type="nucleotide sequence ID" value="NC_014652.1"/>
</dbReference>
<dbReference type="eggNOG" id="COG4637">
    <property type="taxonomic scope" value="Bacteria"/>
</dbReference>
<dbReference type="InterPro" id="IPR041685">
    <property type="entry name" value="AAA_GajA/Old/RecF-like"/>
</dbReference>
<dbReference type="PANTHER" id="PTHR43581:SF4">
    <property type="entry name" value="ATP_GTP PHOSPHATASE"/>
    <property type="match status" value="1"/>
</dbReference>
<reference evidence="3 4" key="2">
    <citation type="journal article" date="2011" name="J. Bacteriol.">
        <title>Complete genome sequences for the anaerobic, extremely thermophilic plant biomass-degrading bacteria Caldicellulosiruptor hydrothermalis, Caldicellulosiruptor kristjanssonii, Caldicellulosiruptor kronotskyensis, Caldicellulosiruptor owensenis, and Caldicellulosiruptor lactoaceticus.</title>
        <authorList>
            <person name="Blumer-Schuette S.E."/>
            <person name="Ozdemir I."/>
            <person name="Mistry D."/>
            <person name="Lucas S."/>
            <person name="Lapidus A."/>
            <person name="Cheng J.F."/>
            <person name="Goodwin L.A."/>
            <person name="Pitluck S."/>
            <person name="Land M.L."/>
            <person name="Hauser L.J."/>
            <person name="Woyke T."/>
            <person name="Mikhailova N."/>
            <person name="Pati A."/>
            <person name="Kyrpides N.C."/>
            <person name="Ivanova N."/>
            <person name="Detter J.C."/>
            <person name="Walston-Davenport K."/>
            <person name="Han S."/>
            <person name="Adams M.W."/>
            <person name="Kelly R.M."/>
        </authorList>
    </citation>
    <scope>NUCLEOTIDE SEQUENCE [LARGE SCALE GENOMIC DNA]</scope>
    <source>
        <strain evidence="4">DSM 18901 / VKM B-2411 / 108</strain>
    </source>
</reference>
<dbReference type="PANTHER" id="PTHR43581">
    <property type="entry name" value="ATP/GTP PHOSPHATASE"/>
    <property type="match status" value="1"/>
</dbReference>
<gene>
    <name evidence="3" type="ordered locus">Calhy_0287</name>
</gene>
<reference key="1">
    <citation type="submission" date="2010-09" db="EMBL/GenBank/DDBJ databases">
        <title>Complete sequence of Caldicellulosiruptor hydrothermalis 108.</title>
        <authorList>
            <consortium name="US DOE Joint Genome Institute"/>
            <person name="Lucas S."/>
            <person name="Copeland A."/>
            <person name="Lapidus A."/>
            <person name="Cheng J.-F."/>
            <person name="Bruce D."/>
            <person name="Goodwin L."/>
            <person name="Pitluck S."/>
            <person name="Davenport K."/>
            <person name="Detter J.C."/>
            <person name="Han C."/>
            <person name="Tapia R."/>
            <person name="Land M."/>
            <person name="Hauser L."/>
            <person name="Chang Y.-J."/>
            <person name="Jeffries C."/>
            <person name="Kyrpides N."/>
            <person name="Ivanova N."/>
            <person name="Mikhailova N."/>
            <person name="Blumer-Schuette S.E."/>
            <person name="Kelly R.M."/>
            <person name="Woyke T."/>
        </authorList>
    </citation>
    <scope>NUCLEOTIDE SEQUENCE</scope>
    <source>
        <strain>108</strain>
    </source>
</reference>
<dbReference type="AlphaFoldDB" id="E4QB61"/>
<dbReference type="InterPro" id="IPR051396">
    <property type="entry name" value="Bact_Antivir_Def_Nuclease"/>
</dbReference>
<dbReference type="InterPro" id="IPR027417">
    <property type="entry name" value="P-loop_NTPase"/>
</dbReference>
<dbReference type="STRING" id="632292.Calhy_0287"/>
<evidence type="ECO:0000259" key="2">
    <source>
        <dbReference type="Pfam" id="PF20469"/>
    </source>
</evidence>
<name>E4QB61_CALH1</name>
<feature type="domain" description="OLD protein-like TOPRIM" evidence="2">
    <location>
        <begin position="435"/>
        <end position="500"/>
    </location>
</feature>
<proteinExistence type="predicted"/>
<organism evidence="3 4">
    <name type="scientific">Caldicellulosiruptor hydrothermalis (strain DSM 18901 / VKM B-2411 / 108)</name>
    <dbReference type="NCBI Taxonomy" id="632292"/>
    <lineage>
        <taxon>Bacteria</taxon>
        <taxon>Bacillati</taxon>
        <taxon>Bacillota</taxon>
        <taxon>Bacillota incertae sedis</taxon>
        <taxon>Caldicellulosiruptorales</taxon>
        <taxon>Caldicellulosiruptoraceae</taxon>
        <taxon>Caldicellulosiruptor</taxon>
    </lineage>
</organism>
<dbReference type="EMBL" id="CP002219">
    <property type="protein sequence ID" value="ADQ06039.1"/>
    <property type="molecule type" value="Genomic_DNA"/>
</dbReference>
<dbReference type="OrthoDB" id="9810873at2"/>
<protein>
    <submittedName>
        <fullName evidence="3">ATP-dependent OLD family endonuclease</fullName>
    </submittedName>
</protein>
<dbReference type="GO" id="GO:0004519">
    <property type="term" value="F:endonuclease activity"/>
    <property type="evidence" value="ECO:0007669"/>
    <property type="project" value="UniProtKB-KW"/>
</dbReference>
<dbReference type="HOGENOM" id="CLU_017618_2_0_9"/>
<accession>E4QB61</accession>
<sequence>MKIKTVFIHNFRSIKDGKFDLYDYNVLVGSNNSGKSNILTALRIFYEDEIKYNDSNDFPKFKTDDNESWIEIEYVLSEEEVKSIKKEYVYDNNILKVRKYLKSEDRNKVKANQSNIYAYESGKLSENLFYGARNISQAKLGTVIYIPALATTNETLKTTGPSPFRKLLNLIIKELSKKSKSFQRLYEEFEKFNINLKNEETEDGLSLKNIENKINNSLREWNVKFNVNIEPIGPDEVIKSLVKTNFIDETLNKEMNVTQYGLGLQRHLIYTLIKIASQIEKETEEESNNKKDFSPDFTLILFEEPELFLHPTQQEILNVGLRNLASEENHQVLITTHSPIFVSKNIEEVSSIIKLKREEGVTKIFQITNEKIDELIKNNNELFVILKNKLEDPQTDERIKKRIRELIGETEEERRLEEESIRYLSWLDSERCCAFFADLVLICEGATEKVFIDYLIRNKVQKLNEKKIYVLDAMGKFNIHRYMNLFKELGIYHSVLMDKDENRNVHEFVNEFIVNNKNEYTKKIDFFESNIEDFLNVPRVKQDWKKPINMLWHYFHNKIEEKKLEDLIEKVRQLIE</sequence>
<dbReference type="CDD" id="cd01026">
    <property type="entry name" value="TOPRIM_OLD"/>
    <property type="match status" value="1"/>
</dbReference>
<dbReference type="Pfam" id="PF20469">
    <property type="entry name" value="OLD-like_TOPRIM"/>
    <property type="match status" value="1"/>
</dbReference>
<evidence type="ECO:0000259" key="1">
    <source>
        <dbReference type="Pfam" id="PF13175"/>
    </source>
</evidence>
<dbReference type="SUPFAM" id="SSF52540">
    <property type="entry name" value="P-loop containing nucleoside triphosphate hydrolases"/>
    <property type="match status" value="1"/>
</dbReference>
<dbReference type="InterPro" id="IPR034139">
    <property type="entry name" value="TOPRIM_OLD"/>
</dbReference>
<dbReference type="Proteomes" id="UP000006890">
    <property type="component" value="Chromosome"/>
</dbReference>
<keyword evidence="4" id="KW-1185">Reference proteome</keyword>
<evidence type="ECO:0000313" key="3">
    <source>
        <dbReference type="EMBL" id="ADQ06039.1"/>
    </source>
</evidence>
<dbReference type="Gene3D" id="3.40.50.300">
    <property type="entry name" value="P-loop containing nucleotide triphosphate hydrolases"/>
    <property type="match status" value="1"/>
</dbReference>
<dbReference type="eggNOG" id="COG3593">
    <property type="taxonomic scope" value="Bacteria"/>
</dbReference>
<dbReference type="KEGG" id="chd:Calhy_0287"/>
<keyword evidence="3" id="KW-0255">Endonuclease</keyword>
<evidence type="ECO:0000313" key="4">
    <source>
        <dbReference type="Proteomes" id="UP000006890"/>
    </source>
</evidence>